<dbReference type="GO" id="GO:0016811">
    <property type="term" value="F:hydrolase activity, acting on carbon-nitrogen (but not peptide) bonds, in linear amides"/>
    <property type="evidence" value="ECO:0007669"/>
    <property type="project" value="InterPro"/>
</dbReference>
<evidence type="ECO:0000313" key="1">
    <source>
        <dbReference type="EMBL" id="SVA09125.1"/>
    </source>
</evidence>
<dbReference type="SUPFAM" id="SSF52317">
    <property type="entry name" value="Class I glutamine amidotransferase-like"/>
    <property type="match status" value="1"/>
</dbReference>
<dbReference type="PROSITE" id="PS51273">
    <property type="entry name" value="GATASE_TYPE_1"/>
    <property type="match status" value="1"/>
</dbReference>
<dbReference type="AlphaFoldDB" id="A0A381SYL5"/>
<proteinExistence type="predicted"/>
<dbReference type="GO" id="GO:0005829">
    <property type="term" value="C:cytosol"/>
    <property type="evidence" value="ECO:0007669"/>
    <property type="project" value="TreeGrafter"/>
</dbReference>
<organism evidence="1">
    <name type="scientific">marine metagenome</name>
    <dbReference type="NCBI Taxonomy" id="408172"/>
    <lineage>
        <taxon>unclassified sequences</taxon>
        <taxon>metagenomes</taxon>
        <taxon>ecological metagenomes</taxon>
    </lineage>
</organism>
<feature type="non-terminal residue" evidence="1">
    <location>
        <position position="1"/>
    </location>
</feature>
<dbReference type="Pfam" id="PF07722">
    <property type="entry name" value="Peptidase_C26"/>
    <property type="match status" value="1"/>
</dbReference>
<dbReference type="InterPro" id="IPR029062">
    <property type="entry name" value="Class_I_gatase-like"/>
</dbReference>
<gene>
    <name evidence="1" type="ORF">METZ01_LOCUS61979</name>
</gene>
<dbReference type="PANTHER" id="PTHR43235:SF1">
    <property type="entry name" value="GLUTAMINE AMIDOTRANSFERASE PB2B2.05-RELATED"/>
    <property type="match status" value="1"/>
</dbReference>
<dbReference type="PANTHER" id="PTHR43235">
    <property type="entry name" value="GLUTAMINE AMIDOTRANSFERASE PB2B2.05-RELATED"/>
    <property type="match status" value="1"/>
</dbReference>
<dbReference type="Gene3D" id="3.40.50.880">
    <property type="match status" value="1"/>
</dbReference>
<protein>
    <submittedName>
        <fullName evidence="1">Uncharacterized protein</fullName>
    </submittedName>
</protein>
<dbReference type="EMBL" id="UINC01003772">
    <property type="protein sequence ID" value="SVA09125.1"/>
    <property type="molecule type" value="Genomic_DNA"/>
</dbReference>
<accession>A0A381SYL5</accession>
<reference evidence="1" key="1">
    <citation type="submission" date="2018-05" db="EMBL/GenBank/DDBJ databases">
        <authorList>
            <person name="Lanie J.A."/>
            <person name="Ng W.-L."/>
            <person name="Kazmierczak K.M."/>
            <person name="Andrzejewski T.M."/>
            <person name="Davidsen T.M."/>
            <person name="Wayne K.J."/>
            <person name="Tettelin H."/>
            <person name="Glass J.I."/>
            <person name="Rusch D."/>
            <person name="Podicherti R."/>
            <person name="Tsui H.-C.T."/>
            <person name="Winkler M.E."/>
        </authorList>
    </citation>
    <scope>NUCLEOTIDE SEQUENCE</scope>
</reference>
<dbReference type="InterPro" id="IPR011697">
    <property type="entry name" value="Peptidase_C26"/>
</dbReference>
<sequence length="243" mass="27267">VFLKKPLIGINPYYFHYRDSFWNATREKYYRAIWKAGGVPLTLHHPSDSGSIKELADSINGLIMVGGPDIPCNVYEGKNPGLLDEDVMLPERELFDRNMFLIMKRLHKPILSICAGIQHINVIYGGNLYEDLKTLTKTSVDHGEFNGDVSYHDVVLERNSHIYSVIGKQNIKVASSHHQGIQKLGSGLAVSGVAPDGLIEAMEDTNHPDSFIAVQWHPEIMTENKDQLKLFQWVCSEAVNGHS</sequence>
<name>A0A381SYL5_9ZZZZ</name>
<dbReference type="InterPro" id="IPR044668">
    <property type="entry name" value="PuuD-like"/>
</dbReference>